<accession>A0A8S4SLC1</accession>
<sequence length="154" mass="17907">MRRWGNMLVFTETSSGKYYRETSAIKYSEDARRRRDATLSNFQALPFARPILITFRVLKRNYLGPSPPAPPRDPLPEMRRAGKTRGKRYTYKTLAVSVRRKSGQSLKDVDVMIFFLHFREHSVHERLLSEKQLKHGRVISTLRLAPAGRRPVPP</sequence>
<dbReference type="EMBL" id="CAKXAJ010026420">
    <property type="protein sequence ID" value="CAH2268189.1"/>
    <property type="molecule type" value="Genomic_DNA"/>
</dbReference>
<dbReference type="OrthoDB" id="7480143at2759"/>
<protein>
    <submittedName>
        <fullName evidence="2">Jg8195 protein</fullName>
    </submittedName>
</protein>
<feature type="region of interest" description="Disordered" evidence="1">
    <location>
        <begin position="64"/>
        <end position="86"/>
    </location>
</feature>
<gene>
    <name evidence="2" type="primary">jg8195</name>
    <name evidence="2" type="ORF">PAEG_LOCUS26583</name>
</gene>
<dbReference type="AlphaFoldDB" id="A0A8S4SLC1"/>
<keyword evidence="3" id="KW-1185">Reference proteome</keyword>
<proteinExistence type="predicted"/>
<evidence type="ECO:0000313" key="2">
    <source>
        <dbReference type="EMBL" id="CAH2268189.1"/>
    </source>
</evidence>
<reference evidence="2" key="1">
    <citation type="submission" date="2022-03" db="EMBL/GenBank/DDBJ databases">
        <authorList>
            <person name="Lindestad O."/>
        </authorList>
    </citation>
    <scope>NUCLEOTIDE SEQUENCE</scope>
</reference>
<dbReference type="Proteomes" id="UP000838756">
    <property type="component" value="Unassembled WGS sequence"/>
</dbReference>
<evidence type="ECO:0000256" key="1">
    <source>
        <dbReference type="SAM" id="MobiDB-lite"/>
    </source>
</evidence>
<organism evidence="2 3">
    <name type="scientific">Pararge aegeria aegeria</name>
    <dbReference type="NCBI Taxonomy" id="348720"/>
    <lineage>
        <taxon>Eukaryota</taxon>
        <taxon>Metazoa</taxon>
        <taxon>Ecdysozoa</taxon>
        <taxon>Arthropoda</taxon>
        <taxon>Hexapoda</taxon>
        <taxon>Insecta</taxon>
        <taxon>Pterygota</taxon>
        <taxon>Neoptera</taxon>
        <taxon>Endopterygota</taxon>
        <taxon>Lepidoptera</taxon>
        <taxon>Glossata</taxon>
        <taxon>Ditrysia</taxon>
        <taxon>Papilionoidea</taxon>
        <taxon>Nymphalidae</taxon>
        <taxon>Satyrinae</taxon>
        <taxon>Satyrini</taxon>
        <taxon>Parargina</taxon>
        <taxon>Pararge</taxon>
    </lineage>
</organism>
<name>A0A8S4SLC1_9NEOP</name>
<evidence type="ECO:0000313" key="3">
    <source>
        <dbReference type="Proteomes" id="UP000838756"/>
    </source>
</evidence>
<comment type="caution">
    <text evidence="2">The sequence shown here is derived from an EMBL/GenBank/DDBJ whole genome shotgun (WGS) entry which is preliminary data.</text>
</comment>